<evidence type="ECO:0000313" key="2">
    <source>
        <dbReference type="Proteomes" id="UP000462435"/>
    </source>
</evidence>
<gene>
    <name evidence="1" type="ORF">GAK35_03330</name>
</gene>
<proteinExistence type="predicted"/>
<comment type="caution">
    <text evidence="1">The sequence shown here is derived from an EMBL/GenBank/DDBJ whole genome shotgun (WGS) entry which is preliminary data.</text>
</comment>
<sequence length="169" mass="18992">MLIALHRNARTTPAVRAEIAASSETAPVLAQRYGITEQTVYKWKKREVFGDRPHTAHRLQTVLTPAQEVIVVHLRRTRTTCFLGWRTAMALPVLNTREDLDAIAGTPEYTDFIAYLKGSLVRLVDTQTYPEGYGEPGYEGEPLAPVWSEVEDLSTVERFGFTKAEILAM</sequence>
<dbReference type="EMBL" id="WNDX01000123">
    <property type="protein sequence ID" value="KAF1041401.1"/>
    <property type="molecule type" value="Genomic_DNA"/>
</dbReference>
<organism evidence="1 2">
    <name type="scientific">Herbaspirillum frisingense</name>
    <dbReference type="NCBI Taxonomy" id="92645"/>
    <lineage>
        <taxon>Bacteria</taxon>
        <taxon>Pseudomonadati</taxon>
        <taxon>Pseudomonadota</taxon>
        <taxon>Betaproteobacteria</taxon>
        <taxon>Burkholderiales</taxon>
        <taxon>Oxalobacteraceae</taxon>
        <taxon>Herbaspirillum</taxon>
    </lineage>
</organism>
<accession>A0A7V8FUH5</accession>
<evidence type="ECO:0000313" key="1">
    <source>
        <dbReference type="EMBL" id="KAF1041401.1"/>
    </source>
</evidence>
<protein>
    <submittedName>
        <fullName evidence="1">Uncharacterized protein</fullName>
    </submittedName>
</protein>
<dbReference type="Proteomes" id="UP000462435">
    <property type="component" value="Unassembled WGS sequence"/>
</dbReference>
<reference evidence="2" key="1">
    <citation type="journal article" date="2020" name="MBio">
        <title>Horizontal gene transfer to a defensive symbiont with a reduced genome amongst a multipartite beetle microbiome.</title>
        <authorList>
            <person name="Waterworth S.C."/>
            <person name="Florez L.V."/>
            <person name="Rees E.R."/>
            <person name="Hertweck C."/>
            <person name="Kaltenpoth M."/>
            <person name="Kwan J.C."/>
        </authorList>
    </citation>
    <scope>NUCLEOTIDE SEQUENCE [LARGE SCALE GENOMIC DNA]</scope>
</reference>
<dbReference type="AlphaFoldDB" id="A0A7V8FUH5"/>
<name>A0A7V8FUH5_9BURK</name>